<keyword evidence="2" id="KW-1185">Reference proteome</keyword>
<protein>
    <submittedName>
        <fullName evidence="1">DUF4249 domain-containing protein</fullName>
    </submittedName>
</protein>
<evidence type="ECO:0000313" key="2">
    <source>
        <dbReference type="Proteomes" id="UP000244956"/>
    </source>
</evidence>
<proteinExistence type="predicted"/>
<name>A0A2U2B846_9BACT</name>
<dbReference type="Proteomes" id="UP000244956">
    <property type="component" value="Unassembled WGS sequence"/>
</dbReference>
<dbReference type="OrthoDB" id="1117499at2"/>
<evidence type="ECO:0000313" key="1">
    <source>
        <dbReference type="EMBL" id="PWD99239.1"/>
    </source>
</evidence>
<comment type="caution">
    <text evidence="1">The sequence shown here is derived from an EMBL/GenBank/DDBJ whole genome shotgun (WGS) entry which is preliminary data.</text>
</comment>
<dbReference type="RefSeq" id="WP_109264639.1">
    <property type="nucleotide sequence ID" value="NZ_QEWP01000008.1"/>
</dbReference>
<reference evidence="1 2" key="1">
    <citation type="submission" date="2018-05" db="EMBL/GenBank/DDBJ databases">
        <title>Marinilabilia rubrum sp. nov., isolated from saltern sediment.</title>
        <authorList>
            <person name="Zhang R."/>
        </authorList>
    </citation>
    <scope>NUCLEOTIDE SEQUENCE [LARGE SCALE GENOMIC DNA]</scope>
    <source>
        <strain evidence="1 2">WTE16</strain>
    </source>
</reference>
<dbReference type="PROSITE" id="PS51257">
    <property type="entry name" value="PROKAR_LIPOPROTEIN"/>
    <property type="match status" value="1"/>
</dbReference>
<dbReference type="EMBL" id="QEWP01000008">
    <property type="protein sequence ID" value="PWD99239.1"/>
    <property type="molecule type" value="Genomic_DNA"/>
</dbReference>
<gene>
    <name evidence="1" type="ORF">DDZ16_11630</name>
</gene>
<accession>A0A2U2B846</accession>
<organism evidence="1 2">
    <name type="scientific">Marinilabilia rubra</name>
    <dbReference type="NCBI Taxonomy" id="2162893"/>
    <lineage>
        <taxon>Bacteria</taxon>
        <taxon>Pseudomonadati</taxon>
        <taxon>Bacteroidota</taxon>
        <taxon>Bacteroidia</taxon>
        <taxon>Marinilabiliales</taxon>
        <taxon>Marinilabiliaceae</taxon>
        <taxon>Marinilabilia</taxon>
    </lineage>
</organism>
<dbReference type="AlphaFoldDB" id="A0A2U2B846"/>
<sequence length="300" mass="34029">MRFALSILLLLVFVSCTKEVDLDQPFYERQIVVDGYIETDRPAHVFLTLSTPYLTHYDSASIRSSFLNYAKITLSSSKGEDEVLTIFREKAFFPPFVYKSVEMKGEEGVQYDLKVEVFGRTITAVTTIPEVLPIEETRVKATSDTTGFLEFAVKPSGQKIHYYFSRIASRLEDDDLHPSYEPMELIKGEGGNLIWNRLLRSTETSLYLEDSVSDFYSDYPRFEYDLRDTVKLMVGTVDSVSYKVLNSLFTDRANQENPFAFNGNSIQSNIKDGIGRWTGIGISGVKEVVLKEQPSAGDME</sequence>